<dbReference type="PANTHER" id="PTHR48475">
    <property type="entry name" value="RIBONUCLEASE H"/>
    <property type="match status" value="1"/>
</dbReference>
<dbReference type="SUPFAM" id="SSF53098">
    <property type="entry name" value="Ribonuclease H-like"/>
    <property type="match status" value="2"/>
</dbReference>
<dbReference type="PROSITE" id="PS50994">
    <property type="entry name" value="INTEGRASE"/>
    <property type="match status" value="1"/>
</dbReference>
<dbReference type="AlphaFoldDB" id="A0A371ECV2"/>
<dbReference type="Pfam" id="PF13456">
    <property type="entry name" value="RVT_3"/>
    <property type="match status" value="1"/>
</dbReference>
<dbReference type="Gene3D" id="3.30.70.270">
    <property type="match status" value="2"/>
</dbReference>
<dbReference type="CDD" id="cd09279">
    <property type="entry name" value="RNase_HI_like"/>
    <property type="match status" value="1"/>
</dbReference>
<organism evidence="2 3">
    <name type="scientific">Mucuna pruriens</name>
    <name type="common">Velvet bean</name>
    <name type="synonym">Dolichos pruriens</name>
    <dbReference type="NCBI Taxonomy" id="157652"/>
    <lineage>
        <taxon>Eukaryota</taxon>
        <taxon>Viridiplantae</taxon>
        <taxon>Streptophyta</taxon>
        <taxon>Embryophyta</taxon>
        <taxon>Tracheophyta</taxon>
        <taxon>Spermatophyta</taxon>
        <taxon>Magnoliopsida</taxon>
        <taxon>eudicotyledons</taxon>
        <taxon>Gunneridae</taxon>
        <taxon>Pentapetalae</taxon>
        <taxon>rosids</taxon>
        <taxon>fabids</taxon>
        <taxon>Fabales</taxon>
        <taxon>Fabaceae</taxon>
        <taxon>Papilionoideae</taxon>
        <taxon>50 kb inversion clade</taxon>
        <taxon>NPAAA clade</taxon>
        <taxon>indigoferoid/millettioid clade</taxon>
        <taxon>Phaseoleae</taxon>
        <taxon>Mucuna</taxon>
    </lineage>
</organism>
<dbReference type="GO" id="GO:0004523">
    <property type="term" value="F:RNA-DNA hybrid ribonuclease activity"/>
    <property type="evidence" value="ECO:0007669"/>
    <property type="project" value="InterPro"/>
</dbReference>
<dbReference type="Gene3D" id="1.10.340.70">
    <property type="match status" value="1"/>
</dbReference>
<dbReference type="Proteomes" id="UP000257109">
    <property type="component" value="Unassembled WGS sequence"/>
</dbReference>
<keyword evidence="3" id="KW-1185">Reference proteome</keyword>
<dbReference type="Pfam" id="PF17921">
    <property type="entry name" value="Integrase_H2C2"/>
    <property type="match status" value="1"/>
</dbReference>
<dbReference type="InterPro" id="IPR000477">
    <property type="entry name" value="RT_dom"/>
</dbReference>
<name>A0A371ECV2_MUCPR</name>
<sequence length="852" mass="98080">MVALFHDMMHKELEVYVDDVIAKSRTDQDHVRDLGKLFKRLRKYRLRLNPAKCTYGVKSRKLLGINYIARFISQLTTTCSLIFKLLRKNQKTEWDEDFQKAFEKIKSYLNPPVLVPLVEGRPLIMYVTVLEESMGCVLGQHDESRKKEQTIYYLSKKITECEVRYSAVERMQFKGLELTCCPTLWLISKVDLIKYIFEKPTLIGKVARWHVALSEYDIVHLTQKVVKGSILADYLAHSPVIEYQPMKHDFPDEDILSLTNKVGSGEGWTLLFDGASNALGYGIRAVLISPQGQCFPFTARLGFGCTNNIAEYEACAMGIAMALEYQVKNLKVYGDSTLVVHQLQGEWETRDAKLAPYHSYIKELTEHFESITFHVTRRQLNGRRIGHISLHESDTIILRIKHQSTPAYCQVLEEETDRKPWYHDIKQYLKNKEYPNGTTENNKQTLRRMARGYLLNGETLYKRSSNLTLLRYVDNKEAKEILEEILEGVFGTHASGPNMARKILRARYYWLRMEADCCEHVRRCHKCQIYVDNIKTPLVPLNVLSTPWSFSIWGIDMIGPIEPKASNGHRFILIAIDYFTKWVEVASYPSVTKNVLLKFVKRDLICQYGVPSRIIIDNGTNLNNKMMTALCEQFKIRHHRSIPYRPKANGAVEAANKNIKKIVQKMVVTYKDWHEMLPFALHGYRTTVRTSTRATPFSLVYGVEVVLPVEVEIPSLKVVMEAELEEVELKNAYEKKVRPREFQGDLVLRRILPNQKDNRGKWAPNYEGPYVVKRTFLGGALRLAAMDGEDLPYPINSDAVKHAHRTGVKTKEQNGELMQSLVETFLMGLQCVCLAASQFFHQGFVACLDFSM</sequence>
<dbReference type="PANTHER" id="PTHR48475:SF1">
    <property type="entry name" value="RNASE H TYPE-1 DOMAIN-CONTAINING PROTEIN"/>
    <property type="match status" value="1"/>
</dbReference>
<evidence type="ECO:0000259" key="1">
    <source>
        <dbReference type="PROSITE" id="PS50994"/>
    </source>
</evidence>
<dbReference type="Gene3D" id="3.30.420.10">
    <property type="entry name" value="Ribonuclease H-like superfamily/Ribonuclease H"/>
    <property type="match status" value="2"/>
</dbReference>
<dbReference type="SUPFAM" id="SSF56672">
    <property type="entry name" value="DNA/RNA polymerases"/>
    <property type="match status" value="1"/>
</dbReference>
<feature type="non-terminal residue" evidence="2">
    <location>
        <position position="1"/>
    </location>
</feature>
<evidence type="ECO:0000313" key="3">
    <source>
        <dbReference type="Proteomes" id="UP000257109"/>
    </source>
</evidence>
<feature type="non-terminal residue" evidence="2">
    <location>
        <position position="852"/>
    </location>
</feature>
<dbReference type="Pfam" id="PF17919">
    <property type="entry name" value="RT_RNaseH_2"/>
    <property type="match status" value="1"/>
</dbReference>
<dbReference type="Pfam" id="PF00665">
    <property type="entry name" value="rve"/>
    <property type="match status" value="1"/>
</dbReference>
<dbReference type="InterPro" id="IPR012337">
    <property type="entry name" value="RNaseH-like_sf"/>
</dbReference>
<gene>
    <name evidence="2" type="primary">POL</name>
    <name evidence="2" type="ORF">CR513_57649</name>
</gene>
<dbReference type="EMBL" id="QJKJ01014670">
    <property type="protein sequence ID" value="RDX63862.1"/>
    <property type="molecule type" value="Genomic_DNA"/>
</dbReference>
<dbReference type="InterPro" id="IPR041577">
    <property type="entry name" value="RT_RNaseH_2"/>
</dbReference>
<dbReference type="GO" id="GO:0015074">
    <property type="term" value="P:DNA integration"/>
    <property type="evidence" value="ECO:0007669"/>
    <property type="project" value="InterPro"/>
</dbReference>
<comment type="caution">
    <text evidence="2">The sequence shown here is derived from an EMBL/GenBank/DDBJ whole genome shotgun (WGS) entry which is preliminary data.</text>
</comment>
<dbReference type="InterPro" id="IPR043128">
    <property type="entry name" value="Rev_trsase/Diguanyl_cyclase"/>
</dbReference>
<evidence type="ECO:0000313" key="2">
    <source>
        <dbReference type="EMBL" id="RDX63862.1"/>
    </source>
</evidence>
<dbReference type="OrthoDB" id="2016337at2759"/>
<dbReference type="InterPro" id="IPR043502">
    <property type="entry name" value="DNA/RNA_pol_sf"/>
</dbReference>
<dbReference type="InterPro" id="IPR036397">
    <property type="entry name" value="RNaseH_sf"/>
</dbReference>
<proteinExistence type="predicted"/>
<accession>A0A371ECV2</accession>
<feature type="domain" description="Integrase catalytic" evidence="1">
    <location>
        <begin position="543"/>
        <end position="704"/>
    </location>
</feature>
<reference evidence="2" key="1">
    <citation type="submission" date="2018-05" db="EMBL/GenBank/DDBJ databases">
        <title>Draft genome of Mucuna pruriens seed.</title>
        <authorList>
            <person name="Nnadi N.E."/>
            <person name="Vos R."/>
            <person name="Hasami M.H."/>
            <person name="Devisetty U.K."/>
            <person name="Aguiy J.C."/>
        </authorList>
    </citation>
    <scope>NUCLEOTIDE SEQUENCE [LARGE SCALE GENOMIC DNA]</scope>
    <source>
        <strain evidence="2">JCA_2017</strain>
    </source>
</reference>
<dbReference type="InterPro" id="IPR041588">
    <property type="entry name" value="Integrase_H2C2"/>
</dbReference>
<dbReference type="GO" id="GO:0003676">
    <property type="term" value="F:nucleic acid binding"/>
    <property type="evidence" value="ECO:0007669"/>
    <property type="project" value="InterPro"/>
</dbReference>
<dbReference type="InterPro" id="IPR002156">
    <property type="entry name" value="RNaseH_domain"/>
</dbReference>
<dbReference type="Pfam" id="PF00078">
    <property type="entry name" value="RVT_1"/>
    <property type="match status" value="1"/>
</dbReference>
<dbReference type="InterPro" id="IPR001584">
    <property type="entry name" value="Integrase_cat-core"/>
</dbReference>
<protein>
    <submittedName>
        <fullName evidence="2">Retrovirus-related Pol polyprotein</fullName>
    </submittedName>
</protein>